<organism evidence="1">
    <name type="scientific">Serratia marcescens</name>
    <dbReference type="NCBI Taxonomy" id="615"/>
    <lineage>
        <taxon>Bacteria</taxon>
        <taxon>Pseudomonadati</taxon>
        <taxon>Pseudomonadota</taxon>
        <taxon>Gammaproteobacteria</taxon>
        <taxon>Enterobacterales</taxon>
        <taxon>Yersiniaceae</taxon>
        <taxon>Serratia</taxon>
    </lineage>
</organism>
<evidence type="ECO:0000313" key="1">
    <source>
        <dbReference type="EMBL" id="MBO2007196.1"/>
    </source>
</evidence>
<reference evidence="1" key="1">
    <citation type="submission" date="2021-03" db="EMBL/GenBank/DDBJ databases">
        <title>Molecular epidemiology and mechanisms of colistin and carbapenem resistance in Enterobacteriaceae from clinical isolates, the environment and porcine samples in Pretoria, South Africa.</title>
        <authorList>
            <person name="Bogoshi D."/>
            <person name="Mbelle N.M."/>
            <person name="Naidoo V."/>
            <person name="Osei Sekyere J."/>
        </authorList>
    </citation>
    <scope>NUCLEOTIDE SEQUENCE</scope>
    <source>
        <strain evidence="1">C080</strain>
    </source>
</reference>
<gene>
    <name evidence="1" type="ORF">J4732_18340</name>
</gene>
<protein>
    <submittedName>
        <fullName evidence="1">Uncharacterized protein</fullName>
    </submittedName>
</protein>
<proteinExistence type="predicted"/>
<dbReference type="AlphaFoldDB" id="A0A939SRE5"/>
<name>A0A939SRE5_SERMA</name>
<comment type="caution">
    <text evidence="1">The sequence shown here is derived from an EMBL/GenBank/DDBJ whole genome shotgun (WGS) entry which is preliminary data.</text>
</comment>
<dbReference type="EMBL" id="JAGETR010000139">
    <property type="protein sequence ID" value="MBO2007196.1"/>
    <property type="molecule type" value="Genomic_DNA"/>
</dbReference>
<sequence length="66" mass="7392">MHISILNAQEQLRVRRRRWRDSVLLKQALAGTIAPDAVFDSCWRRTSTPTAASNPACMCRPEPLGA</sequence>
<accession>A0A939SRE5</accession>